<dbReference type="EMBL" id="QXIS01000012">
    <property type="protein sequence ID" value="RIE06458.1"/>
    <property type="molecule type" value="Genomic_DNA"/>
</dbReference>
<comment type="caution">
    <text evidence="4">The sequence shown here is derived from an EMBL/GenBank/DDBJ whole genome shotgun (WGS) entry which is preliminary data.</text>
</comment>
<dbReference type="InterPro" id="IPR015928">
    <property type="entry name" value="Aconitase/3IPM_dehydase_swvl"/>
</dbReference>
<dbReference type="InterPro" id="IPR000573">
    <property type="entry name" value="AconitaseA/IPMdHydase_ssu_swvl"/>
</dbReference>
<evidence type="ECO:0000256" key="1">
    <source>
        <dbReference type="ARBA" id="ARBA00009869"/>
    </source>
</evidence>
<accession>A0A398D126</accession>
<dbReference type="SUPFAM" id="SSF52016">
    <property type="entry name" value="LeuD/IlvD-like"/>
    <property type="match status" value="1"/>
</dbReference>
<dbReference type="PANTHER" id="PTHR43345">
    <property type="entry name" value="3-ISOPROPYLMALATE DEHYDRATASE SMALL SUBUNIT 2-RELATED-RELATED"/>
    <property type="match status" value="1"/>
</dbReference>
<dbReference type="RefSeq" id="WP_119088766.1">
    <property type="nucleotide sequence ID" value="NZ_QXIS01000012.1"/>
</dbReference>
<dbReference type="InterPro" id="IPR011827">
    <property type="entry name" value="LeuD_type2/HacB/DmdB"/>
</dbReference>
<gene>
    <name evidence="4" type="primary">leuD</name>
    <name evidence="4" type="ORF">SMC7_02295</name>
</gene>
<evidence type="ECO:0000313" key="4">
    <source>
        <dbReference type="EMBL" id="RIE06458.1"/>
    </source>
</evidence>
<proteinExistence type="inferred from homology"/>
<dbReference type="EC" id="4.2.1.33" evidence="4"/>
<comment type="similarity">
    <text evidence="1">Belongs to the LeuD family. LeuD type 2 subfamily.</text>
</comment>
<organism evidence="4 5">
    <name type="scientific">Candidatus Cryosericum terrychapinii</name>
    <dbReference type="NCBI Taxonomy" id="2290919"/>
    <lineage>
        <taxon>Bacteria</taxon>
        <taxon>Pseudomonadati</taxon>
        <taxon>Caldisericota/Cryosericota group</taxon>
        <taxon>Candidatus Cryosericota</taxon>
        <taxon>Candidatus Cryosericia</taxon>
        <taxon>Candidatus Cryosericales</taxon>
        <taxon>Candidatus Cryosericaceae</taxon>
        <taxon>Candidatus Cryosericum</taxon>
    </lineage>
</organism>
<keyword evidence="5" id="KW-1185">Reference proteome</keyword>
<dbReference type="Pfam" id="PF00694">
    <property type="entry name" value="Aconitase_C"/>
    <property type="match status" value="1"/>
</dbReference>
<sequence>MGYLRGKVWTFGDHVNSESIMASGYEGQMDLALAHVLEYYDPEFPKLAKPGDFIVGGRNFGASSGRPAGEVIREKGIKAIICESAGRVFFRNTWNMALPVLVCPGVRSKFEKGDEIEVDIDAGLVRVVKTGEVLKCEEIPWILKDIYKAGGMVGWIRSRRKEYKTLDQSEPPTKVLKDG</sequence>
<dbReference type="Proteomes" id="UP000266328">
    <property type="component" value="Unassembled WGS sequence"/>
</dbReference>
<dbReference type="GO" id="GO:0003861">
    <property type="term" value="F:3-isopropylmalate dehydratase activity"/>
    <property type="evidence" value="ECO:0007669"/>
    <property type="project" value="UniProtKB-EC"/>
</dbReference>
<name>A0A398D126_9BACT</name>
<dbReference type="Gene3D" id="3.20.19.10">
    <property type="entry name" value="Aconitase, domain 4"/>
    <property type="match status" value="1"/>
</dbReference>
<dbReference type="OrthoDB" id="9777465at2"/>
<dbReference type="NCBIfam" id="TIGR02087">
    <property type="entry name" value="LEUD_arch"/>
    <property type="match status" value="1"/>
</dbReference>
<evidence type="ECO:0000256" key="2">
    <source>
        <dbReference type="ARBA" id="ARBA00023239"/>
    </source>
</evidence>
<reference evidence="4 5" key="1">
    <citation type="submission" date="2018-09" db="EMBL/GenBank/DDBJ databases">
        <title>Discovery and Ecogenomic Context for Candidatus Cryosericales, a Global Caldiserica Order Active in Thawing Permafrost.</title>
        <authorList>
            <person name="Martinez M.A."/>
            <person name="Woodcroft B.J."/>
            <person name="Ignacio Espinoza J.C."/>
            <person name="Zayed A."/>
            <person name="Singleton C.M."/>
            <person name="Boyd J."/>
            <person name="Li Y.-F."/>
            <person name="Purvine S."/>
            <person name="Maughan H."/>
            <person name="Hodgkins S.B."/>
            <person name="Anderson D."/>
            <person name="Sederholm M."/>
            <person name="Temperton B."/>
            <person name="Saleska S.R."/>
            <person name="Tyson G.W."/>
            <person name="Rich V.I."/>
        </authorList>
    </citation>
    <scope>NUCLEOTIDE SEQUENCE [LARGE SCALE GENOMIC DNA]</scope>
    <source>
        <strain evidence="4 5">SMC7</strain>
    </source>
</reference>
<evidence type="ECO:0000259" key="3">
    <source>
        <dbReference type="Pfam" id="PF00694"/>
    </source>
</evidence>
<protein>
    <submittedName>
        <fullName evidence="4">3-isopropylmalate dehydratase small subunit</fullName>
        <ecNumber evidence="4">4.2.1.33</ecNumber>
    </submittedName>
</protein>
<evidence type="ECO:0000313" key="5">
    <source>
        <dbReference type="Proteomes" id="UP000266328"/>
    </source>
</evidence>
<dbReference type="PANTHER" id="PTHR43345:SF2">
    <property type="entry name" value="3-ISOPROPYLMALATE DEHYDRATASE SMALL SUBUNIT 1"/>
    <property type="match status" value="1"/>
</dbReference>
<keyword evidence="2 4" id="KW-0456">Lyase</keyword>
<dbReference type="AlphaFoldDB" id="A0A398D126"/>
<feature type="domain" description="Aconitase A/isopropylmalate dehydratase small subunit swivel" evidence="3">
    <location>
        <begin position="49"/>
        <end position="98"/>
    </location>
</feature>
<dbReference type="InterPro" id="IPR050075">
    <property type="entry name" value="LeuD"/>
</dbReference>